<evidence type="ECO:0000259" key="21">
    <source>
        <dbReference type="Pfam" id="PF02516"/>
    </source>
</evidence>
<feature type="region of interest" description="Disordered" evidence="19">
    <location>
        <begin position="461"/>
        <end position="506"/>
    </location>
</feature>
<dbReference type="GO" id="GO:0046872">
    <property type="term" value="F:metal ion binding"/>
    <property type="evidence" value="ECO:0007669"/>
    <property type="project" value="UniProtKB-KW"/>
</dbReference>
<evidence type="ECO:0000259" key="22">
    <source>
        <dbReference type="Pfam" id="PF21436"/>
    </source>
</evidence>
<dbReference type="Proteomes" id="UP001154282">
    <property type="component" value="Unassembled WGS sequence"/>
</dbReference>
<keyword evidence="17" id="KW-0464">Manganese</keyword>
<dbReference type="GO" id="GO:0004579">
    <property type="term" value="F:dolichyl-diphosphooligosaccharide-protein glycotransferase activity"/>
    <property type="evidence" value="ECO:0007669"/>
    <property type="project" value="UniProtKB-EC"/>
</dbReference>
<keyword evidence="12" id="KW-0256">Endoplasmic reticulum</keyword>
<dbReference type="Gene3D" id="3.40.50.12610">
    <property type="match status" value="1"/>
</dbReference>
<reference evidence="23" key="1">
    <citation type="submission" date="2022-08" db="EMBL/GenBank/DDBJ databases">
        <authorList>
            <person name="Gutierrez-Valencia J."/>
        </authorList>
    </citation>
    <scope>NUCLEOTIDE SEQUENCE</scope>
</reference>
<keyword evidence="16" id="KW-0325">Glycoprotein</keyword>
<dbReference type="GO" id="GO:0005789">
    <property type="term" value="C:endoplasmic reticulum membrane"/>
    <property type="evidence" value="ECO:0007669"/>
    <property type="project" value="UniProtKB-SubCell"/>
</dbReference>
<dbReference type="PANTHER" id="PTHR13872">
    <property type="entry name" value="DOLICHYL-DIPHOSPHOOLIGOSACCHARIDE--PROTEIN GLYCOSYLTRANSFERASE SUBUNIT"/>
    <property type="match status" value="1"/>
</dbReference>
<evidence type="ECO:0000256" key="20">
    <source>
        <dbReference type="SAM" id="Phobius"/>
    </source>
</evidence>
<evidence type="ECO:0000256" key="13">
    <source>
        <dbReference type="ARBA" id="ARBA00022842"/>
    </source>
</evidence>
<comment type="catalytic activity">
    <reaction evidence="18">
        <text>a di-trans,poly-cis-dolichyl diphosphooligosaccharide + L-asparaginyl-[protein] = N(4)-(oligosaccharide-(1-&gt;4)-N-acetyl-beta-D-glucosaminyl-(1-&gt;4)-N-acetyl-beta-D-glucosaminyl)-L-asparaginyl-[protein] + a di-trans,poly-cis-dolichyl diphosphate + H(+)</text>
        <dbReference type="Rhea" id="RHEA:22980"/>
        <dbReference type="Rhea" id="RHEA-COMP:12804"/>
        <dbReference type="Rhea" id="RHEA-COMP:12805"/>
        <dbReference type="Rhea" id="RHEA-COMP:19506"/>
        <dbReference type="Rhea" id="RHEA-COMP:19509"/>
        <dbReference type="ChEBI" id="CHEBI:15378"/>
        <dbReference type="ChEBI" id="CHEBI:50347"/>
        <dbReference type="ChEBI" id="CHEBI:57497"/>
        <dbReference type="ChEBI" id="CHEBI:57570"/>
        <dbReference type="ChEBI" id="CHEBI:132529"/>
        <dbReference type="EC" id="2.4.99.18"/>
    </reaction>
</comment>
<dbReference type="InterPro" id="IPR048307">
    <property type="entry name" value="STT3_N"/>
</dbReference>
<evidence type="ECO:0000256" key="19">
    <source>
        <dbReference type="SAM" id="MobiDB-lite"/>
    </source>
</evidence>
<evidence type="ECO:0000256" key="1">
    <source>
        <dbReference type="ARBA" id="ARBA00001936"/>
    </source>
</evidence>
<feature type="transmembrane region" description="Helical" evidence="20">
    <location>
        <begin position="213"/>
        <end position="237"/>
    </location>
</feature>
<feature type="transmembrane region" description="Helical" evidence="20">
    <location>
        <begin position="127"/>
        <end position="146"/>
    </location>
</feature>
<evidence type="ECO:0000256" key="9">
    <source>
        <dbReference type="ARBA" id="ARBA00022679"/>
    </source>
</evidence>
<protein>
    <recommendedName>
        <fullName evidence="7">dolichyl-diphosphooligosaccharide--protein glycotransferase</fullName>
        <ecNumber evidence="7">2.4.99.18</ecNumber>
    </recommendedName>
</protein>
<comment type="cofactor">
    <cofactor evidence="2">
        <name>Mg(2+)</name>
        <dbReference type="ChEBI" id="CHEBI:18420"/>
    </cofactor>
</comment>
<feature type="domain" description="Oligosaccharyl transferase STT3 N-terminal" evidence="21">
    <location>
        <begin position="29"/>
        <end position="432"/>
    </location>
</feature>
<name>A0AAV0QE86_9ROSI</name>
<feature type="compositionally biased region" description="Polar residues" evidence="19">
    <location>
        <begin position="461"/>
        <end position="472"/>
    </location>
</feature>
<accession>A0AAV0QE86</accession>
<dbReference type="InterPro" id="IPR048999">
    <property type="entry name" value="STT3-PglB_core"/>
</dbReference>
<organism evidence="23 24">
    <name type="scientific">Linum tenue</name>
    <dbReference type="NCBI Taxonomy" id="586396"/>
    <lineage>
        <taxon>Eukaryota</taxon>
        <taxon>Viridiplantae</taxon>
        <taxon>Streptophyta</taxon>
        <taxon>Embryophyta</taxon>
        <taxon>Tracheophyta</taxon>
        <taxon>Spermatophyta</taxon>
        <taxon>Magnoliopsida</taxon>
        <taxon>eudicotyledons</taxon>
        <taxon>Gunneridae</taxon>
        <taxon>Pentapetalae</taxon>
        <taxon>rosids</taxon>
        <taxon>fabids</taxon>
        <taxon>Malpighiales</taxon>
        <taxon>Linaceae</taxon>
        <taxon>Linum</taxon>
    </lineage>
</organism>
<feature type="compositionally biased region" description="Basic residues" evidence="19">
    <location>
        <begin position="755"/>
        <end position="766"/>
    </location>
</feature>
<feature type="domain" description="STT3/PglB/AglB core" evidence="22">
    <location>
        <begin position="583"/>
        <end position="642"/>
    </location>
</feature>
<evidence type="ECO:0000256" key="8">
    <source>
        <dbReference type="ARBA" id="ARBA00022676"/>
    </source>
</evidence>
<proteinExistence type="inferred from homology"/>
<gene>
    <name evidence="23" type="ORF">LITE_LOCUS42844</name>
</gene>
<evidence type="ECO:0000313" key="23">
    <source>
        <dbReference type="EMBL" id="CAI0543465.1"/>
    </source>
</evidence>
<evidence type="ECO:0000256" key="17">
    <source>
        <dbReference type="ARBA" id="ARBA00023211"/>
    </source>
</evidence>
<evidence type="ECO:0000313" key="24">
    <source>
        <dbReference type="Proteomes" id="UP001154282"/>
    </source>
</evidence>
<feature type="transmembrane region" description="Helical" evidence="20">
    <location>
        <begin position="425"/>
        <end position="444"/>
    </location>
</feature>
<feature type="transmembrane region" description="Helical" evidence="20">
    <location>
        <begin position="310"/>
        <end position="334"/>
    </location>
</feature>
<feature type="transmembrane region" description="Helical" evidence="20">
    <location>
        <begin position="182"/>
        <end position="207"/>
    </location>
</feature>
<comment type="caution">
    <text evidence="23">The sequence shown here is derived from an EMBL/GenBank/DDBJ whole genome shotgun (WGS) entry which is preliminary data.</text>
</comment>
<feature type="transmembrane region" description="Helical" evidence="20">
    <location>
        <begin position="280"/>
        <end position="298"/>
    </location>
</feature>
<evidence type="ECO:0000256" key="6">
    <source>
        <dbReference type="ARBA" id="ARBA00011157"/>
    </source>
</evidence>
<evidence type="ECO:0000256" key="18">
    <source>
        <dbReference type="ARBA" id="ARBA00048829"/>
    </source>
</evidence>
<keyword evidence="24" id="KW-1185">Reference proteome</keyword>
<feature type="transmembrane region" description="Helical" evidence="20">
    <location>
        <begin position="375"/>
        <end position="395"/>
    </location>
</feature>
<comment type="similarity">
    <text evidence="5">Belongs to the STT3 family.</text>
</comment>
<feature type="transmembrane region" description="Helical" evidence="20">
    <location>
        <begin position="402"/>
        <end position="419"/>
    </location>
</feature>
<evidence type="ECO:0000256" key="7">
    <source>
        <dbReference type="ARBA" id="ARBA00012605"/>
    </source>
</evidence>
<comment type="pathway">
    <text evidence="4">Protein modification; protein glycosylation.</text>
</comment>
<feature type="transmembrane region" description="Helical" evidence="20">
    <location>
        <begin position="152"/>
        <end position="170"/>
    </location>
</feature>
<evidence type="ECO:0000256" key="3">
    <source>
        <dbReference type="ARBA" id="ARBA00004477"/>
    </source>
</evidence>
<dbReference type="EC" id="2.4.99.18" evidence="7"/>
<dbReference type="Pfam" id="PF02516">
    <property type="entry name" value="STT3"/>
    <property type="match status" value="1"/>
</dbReference>
<feature type="transmembrane region" description="Helical" evidence="20">
    <location>
        <begin position="249"/>
        <end position="274"/>
    </location>
</feature>
<keyword evidence="10 20" id="KW-0812">Transmembrane</keyword>
<evidence type="ECO:0000256" key="2">
    <source>
        <dbReference type="ARBA" id="ARBA00001946"/>
    </source>
</evidence>
<feature type="compositionally biased region" description="Basic and acidic residues" evidence="19">
    <location>
        <begin position="478"/>
        <end position="506"/>
    </location>
</feature>
<keyword evidence="9" id="KW-0808">Transferase</keyword>
<feature type="transmembrane region" description="Helical" evidence="20">
    <location>
        <begin position="25"/>
        <end position="48"/>
    </location>
</feature>
<keyword evidence="11" id="KW-0479">Metal-binding</keyword>
<evidence type="ECO:0000256" key="10">
    <source>
        <dbReference type="ARBA" id="ARBA00022692"/>
    </source>
</evidence>
<evidence type="ECO:0000256" key="14">
    <source>
        <dbReference type="ARBA" id="ARBA00022989"/>
    </source>
</evidence>
<dbReference type="EMBL" id="CAMGYJ010000009">
    <property type="protein sequence ID" value="CAI0543465.1"/>
    <property type="molecule type" value="Genomic_DNA"/>
</dbReference>
<keyword evidence="8" id="KW-0328">Glycosyltransferase</keyword>
<evidence type="ECO:0000256" key="12">
    <source>
        <dbReference type="ARBA" id="ARBA00022824"/>
    </source>
</evidence>
<evidence type="ECO:0000256" key="4">
    <source>
        <dbReference type="ARBA" id="ARBA00004922"/>
    </source>
</evidence>
<dbReference type="PANTHER" id="PTHR13872:SF48">
    <property type="entry name" value="DOLICHYL-DIPHOSPHOOLIGOSACCHARIDE--PROTEIN GLYCOSYLTRANSFERASE SUBUNIT STT3A"/>
    <property type="match status" value="1"/>
</dbReference>
<evidence type="ECO:0000256" key="15">
    <source>
        <dbReference type="ARBA" id="ARBA00023136"/>
    </source>
</evidence>
<feature type="transmembrane region" description="Helical" evidence="20">
    <location>
        <begin position="513"/>
        <end position="537"/>
    </location>
</feature>
<comment type="subunit">
    <text evidence="6">Component of the oligosaccharyltransferase (OST) complex.</text>
</comment>
<dbReference type="FunFam" id="3.40.50.12610:FF:000002">
    <property type="entry name" value="dolichyl-diphosphooligosaccharide--protein glycosyltransferase subunit STT3A"/>
    <property type="match status" value="1"/>
</dbReference>
<evidence type="ECO:0000256" key="11">
    <source>
        <dbReference type="ARBA" id="ARBA00022723"/>
    </source>
</evidence>
<keyword evidence="14 20" id="KW-1133">Transmembrane helix</keyword>
<comment type="subcellular location">
    <subcellularLocation>
        <location evidence="3">Endoplasmic reticulum membrane</location>
        <topology evidence="3">Multi-pass membrane protein</topology>
    </subcellularLocation>
</comment>
<dbReference type="InterPro" id="IPR003674">
    <property type="entry name" value="Oligo_trans_STT3"/>
</dbReference>
<dbReference type="AlphaFoldDB" id="A0AAV0QE86"/>
<comment type="cofactor">
    <cofactor evidence="1">
        <name>Mn(2+)</name>
        <dbReference type="ChEBI" id="CHEBI:29035"/>
    </cofactor>
</comment>
<sequence>MASPESAVNGPTMTAGAASKSLRNAFGGVIAFIILVLIGVLAFSIRLFSVIKYESVIHEFDPYFNYRVTQFLSKNGIYDFWNWFDDRTWYPLGRVIGGTVYPGLTLTAGTIWKVVNSLNIPLSVETVCVFTAPIFSAFASWAAYLLTKEVKGPGAGLTAAALLAMVPSYISRSVAGSYDNEAVAIFALVFTFYLYIKTLNTGSLFYATLNALAYFYMVCSWGGYTFIINLIPMHVLLCIVTGRYSSRLYIAYAPLVVLGTLLASLVPVVGFNAVLTSEHFASFLVFIIIHVVALAYYIKGILSPKMFKVAVTLVVSAGLAVCCAVIAILIAVVASSPTKGWSGRSLTLLDPTYASKYIPIIASVSEHQPPTWPSYFMDINVLAFLVPAGIIACFMPLTDSSSFVILYIVTSVYFSGVMVRLMLVLAPAACILSGIALSEAFNVLTRSIKFQLPGIAGNPSIASEENGSSTVVAPNDIPKTEEAAKEKPAKKNRKKEKENVEKKPTPSKTEKRLLVLPLEASVIAVLLLVLLGAFYVVHCVWAAAEAYSAPSIVLTSHSNDGGLHVFDDFREAYSWLSHNTDVDDKVASWWDYGYQTTAMANRTVLVDNNTWNNTHIATVGTAMSSPEKQAWEIFHSLDVKYVLVVFGGVVGYPSDDINKFLWMVRIGGGVFPHIKEPDYLRDGQYRIDAQATPTMLNCLMYKLSYFRFVETDGKGFDRVRRTEIGKKHFKLTHFEEVFTTHHWMVRIYKLKPQRNRIRGKTKKSKSSRSVSSKRDVRGKRNPWH</sequence>
<keyword evidence="13" id="KW-0460">Magnesium</keyword>
<feature type="region of interest" description="Disordered" evidence="19">
    <location>
        <begin position="755"/>
        <end position="784"/>
    </location>
</feature>
<evidence type="ECO:0000256" key="16">
    <source>
        <dbReference type="ARBA" id="ARBA00023180"/>
    </source>
</evidence>
<keyword evidence="15 20" id="KW-0472">Membrane</keyword>
<evidence type="ECO:0000256" key="5">
    <source>
        <dbReference type="ARBA" id="ARBA00010810"/>
    </source>
</evidence>
<dbReference type="Pfam" id="PF21436">
    <property type="entry name" value="STT3-PglB_core"/>
    <property type="match status" value="1"/>
</dbReference>